<dbReference type="eggNOG" id="COG4122">
    <property type="taxonomic scope" value="Bacteria"/>
</dbReference>
<dbReference type="GO" id="GO:0000287">
    <property type="term" value="F:magnesium ion binding"/>
    <property type="evidence" value="ECO:0007669"/>
    <property type="project" value="UniProtKB-UniRule"/>
</dbReference>
<organism evidence="5 6">
    <name type="scientific">Gemella bergeri ATCC 700627</name>
    <dbReference type="NCBI Taxonomy" id="1321820"/>
    <lineage>
        <taxon>Bacteria</taxon>
        <taxon>Bacillati</taxon>
        <taxon>Bacillota</taxon>
        <taxon>Bacilli</taxon>
        <taxon>Bacillales</taxon>
        <taxon>Gemellaceae</taxon>
        <taxon>Gemella</taxon>
    </lineage>
</organism>
<dbReference type="GO" id="GO:0030488">
    <property type="term" value="P:tRNA methylation"/>
    <property type="evidence" value="ECO:0007669"/>
    <property type="project" value="UniProtKB-UniRule"/>
</dbReference>
<dbReference type="Proteomes" id="UP000016637">
    <property type="component" value="Unassembled WGS sequence"/>
</dbReference>
<evidence type="ECO:0000313" key="5">
    <source>
        <dbReference type="EMBL" id="ERK56470.1"/>
    </source>
</evidence>
<dbReference type="GO" id="GO:0008171">
    <property type="term" value="F:O-methyltransferase activity"/>
    <property type="evidence" value="ECO:0007669"/>
    <property type="project" value="InterPro"/>
</dbReference>
<dbReference type="Pfam" id="PF01596">
    <property type="entry name" value="Methyltransf_3"/>
    <property type="match status" value="1"/>
</dbReference>
<evidence type="ECO:0000256" key="3">
    <source>
        <dbReference type="ARBA" id="ARBA00022691"/>
    </source>
</evidence>
<feature type="binding site" evidence="4">
    <location>
        <position position="162"/>
    </location>
    <ligand>
        <name>Mg(2+)</name>
        <dbReference type="ChEBI" id="CHEBI:18420"/>
    </ligand>
</feature>
<dbReference type="PANTHER" id="PTHR10509:SF14">
    <property type="entry name" value="CAFFEOYL-COA O-METHYLTRANSFERASE 3-RELATED"/>
    <property type="match status" value="1"/>
</dbReference>
<dbReference type="PROSITE" id="PS51682">
    <property type="entry name" value="SAM_OMT_I"/>
    <property type="match status" value="1"/>
</dbReference>
<dbReference type="GO" id="GO:0008757">
    <property type="term" value="F:S-adenosylmethionine-dependent methyltransferase activity"/>
    <property type="evidence" value="ECO:0007669"/>
    <property type="project" value="TreeGrafter"/>
</dbReference>
<proteinExistence type="inferred from homology"/>
<keyword evidence="6" id="KW-1185">Reference proteome</keyword>
<feature type="binding site" evidence="4">
    <location>
        <position position="136"/>
    </location>
    <ligand>
        <name>Mg(2+)</name>
        <dbReference type="ChEBI" id="CHEBI:18420"/>
    </ligand>
</feature>
<keyword evidence="2 4" id="KW-0808">Transferase</keyword>
<dbReference type="CDD" id="cd02440">
    <property type="entry name" value="AdoMet_MTases"/>
    <property type="match status" value="1"/>
</dbReference>
<feature type="binding site" evidence="4">
    <location>
        <position position="88"/>
    </location>
    <ligand>
        <name>S-adenosyl-L-methionine</name>
        <dbReference type="ChEBI" id="CHEBI:59789"/>
    </ligand>
</feature>
<evidence type="ECO:0000256" key="1">
    <source>
        <dbReference type="ARBA" id="ARBA00022603"/>
    </source>
</evidence>
<dbReference type="EMBL" id="AWVP01000089">
    <property type="protein sequence ID" value="ERK56470.1"/>
    <property type="molecule type" value="Genomic_DNA"/>
</dbReference>
<evidence type="ECO:0000256" key="2">
    <source>
        <dbReference type="ARBA" id="ARBA00022679"/>
    </source>
</evidence>
<feature type="binding site" evidence="4">
    <location>
        <position position="42"/>
    </location>
    <ligand>
        <name>S-adenosyl-L-methionine</name>
        <dbReference type="ChEBI" id="CHEBI:59789"/>
    </ligand>
</feature>
<dbReference type="PANTHER" id="PTHR10509">
    <property type="entry name" value="O-METHYLTRANSFERASE-RELATED"/>
    <property type="match status" value="1"/>
</dbReference>
<comment type="caution">
    <text evidence="4">Lacks conserved residue(s) required for the propagation of feature annotation.</text>
</comment>
<comment type="similarity">
    <text evidence="4">Belongs to the class I-like SAM-binding methyltransferase superfamily. Cation-dependent O-methyltransferase family.</text>
</comment>
<dbReference type="GO" id="GO:0016300">
    <property type="term" value="F:tRNA (uridine) methyltransferase activity"/>
    <property type="evidence" value="ECO:0007669"/>
    <property type="project" value="UniProtKB-UniRule"/>
</dbReference>
<comment type="function">
    <text evidence="4">Catalyzes the methylation of 5-hydroxyuridine (ho5U) to form 5-methoxyuridine (mo5U) at position 34 in tRNAs.</text>
</comment>
<dbReference type="InterPro" id="IPR029063">
    <property type="entry name" value="SAM-dependent_MTases_sf"/>
</dbReference>
<dbReference type="HAMAP" id="MF_02217">
    <property type="entry name" value="TrmR_methyltr"/>
    <property type="match status" value="1"/>
</dbReference>
<keyword evidence="3 4" id="KW-0949">S-adenosyl-L-methionine</keyword>
<comment type="catalytic activity">
    <reaction evidence="4">
        <text>5-hydroxyuridine(34) in tRNA + S-adenosyl-L-methionine = 5-methoxyuridine(34) in tRNA + S-adenosyl-L-homocysteine + H(+)</text>
        <dbReference type="Rhea" id="RHEA:60524"/>
        <dbReference type="Rhea" id="RHEA-COMP:13381"/>
        <dbReference type="Rhea" id="RHEA-COMP:15591"/>
        <dbReference type="ChEBI" id="CHEBI:15378"/>
        <dbReference type="ChEBI" id="CHEBI:57856"/>
        <dbReference type="ChEBI" id="CHEBI:59789"/>
        <dbReference type="ChEBI" id="CHEBI:136877"/>
        <dbReference type="ChEBI" id="CHEBI:143860"/>
    </reaction>
</comment>
<dbReference type="AlphaFoldDB" id="U2Q167"/>
<dbReference type="EC" id="2.1.1.-" evidence="4"/>
<keyword evidence="4" id="KW-0479">Metal-binding</keyword>
<dbReference type="InterPro" id="IPR002935">
    <property type="entry name" value="SAM_O-MeTrfase"/>
</dbReference>
<name>U2Q167_9BACL</name>
<dbReference type="SUPFAM" id="SSF53335">
    <property type="entry name" value="S-adenosyl-L-methionine-dependent methyltransferases"/>
    <property type="match status" value="1"/>
</dbReference>
<reference evidence="5 6" key="1">
    <citation type="submission" date="2013-08" db="EMBL/GenBank/DDBJ databases">
        <authorList>
            <person name="Weinstock G."/>
            <person name="Sodergren E."/>
            <person name="Wylie T."/>
            <person name="Fulton L."/>
            <person name="Fulton R."/>
            <person name="Fronick C."/>
            <person name="O'Laughlin M."/>
            <person name="Godfrey J."/>
            <person name="Miner T."/>
            <person name="Herter B."/>
            <person name="Appelbaum E."/>
            <person name="Cordes M."/>
            <person name="Lek S."/>
            <person name="Wollam A."/>
            <person name="Pepin K.H."/>
            <person name="Palsikar V.B."/>
            <person name="Mitreva M."/>
            <person name="Wilson R.K."/>
        </authorList>
    </citation>
    <scope>NUCLEOTIDE SEQUENCE [LARGE SCALE GENOMIC DNA]</scope>
    <source>
        <strain evidence="5 6">ATCC 700627</strain>
    </source>
</reference>
<dbReference type="PATRIC" id="fig|1321820.3.peg.1301"/>
<dbReference type="HOGENOM" id="CLU_067676_4_0_9"/>
<keyword evidence="1 4" id="KW-0489">Methyltransferase</keyword>
<keyword evidence="4" id="KW-0819">tRNA processing</keyword>
<keyword evidence="4" id="KW-0460">Magnesium</keyword>
<feature type="binding site" evidence="4">
    <location>
        <begin position="116"/>
        <end position="117"/>
    </location>
    <ligand>
        <name>S-adenosyl-L-methionine</name>
        <dbReference type="ChEBI" id="CHEBI:59789"/>
    </ligand>
</feature>
<dbReference type="Gene3D" id="3.40.50.150">
    <property type="entry name" value="Vaccinia Virus protein VP39"/>
    <property type="match status" value="1"/>
</dbReference>
<accession>U2Q167</accession>
<comment type="caution">
    <text evidence="5">The sequence shown here is derived from an EMBL/GenBank/DDBJ whole genome shotgun (WGS) entry which is preliminary data.</text>
</comment>
<dbReference type="InterPro" id="IPR050362">
    <property type="entry name" value="Cation-dep_OMT"/>
</dbReference>
<protein>
    <recommendedName>
        <fullName evidence="4">tRNA 5-hydroxyuridine methyltransferase</fullName>
        <ecNumber evidence="4">2.1.1.-</ecNumber>
    </recommendedName>
    <alternativeName>
        <fullName evidence="4">ho5U methyltransferase</fullName>
    </alternativeName>
</protein>
<dbReference type="InterPro" id="IPR043675">
    <property type="entry name" value="TrmR_methyltr"/>
</dbReference>
<sequence>MEEDMVAIESKDDLYIINLLEDFDEFYQMLERYAKENHVPIIDKIGIRFLLQLLKIKQAKNVLEIGTAIGYTALKLAETIGCKVTTLERDDKMYEIATNNVRERGLSEKITLIHGDALKLHSKVIANAPYDIVFIDGAKSQNRKFFELYEPYFTDDVVVITDNVLFKGMVANSDIIEHGKNLKQLLKKINNYNEWLLKHEQYDSVILPIGDGITITTKKNKKL</sequence>
<feature type="binding site" evidence="4">
    <location>
        <position position="136"/>
    </location>
    <ligand>
        <name>S-adenosyl-L-methionine</name>
        <dbReference type="ChEBI" id="CHEBI:59789"/>
    </ligand>
</feature>
<comment type="subunit">
    <text evidence="4">Homodimer.</text>
</comment>
<gene>
    <name evidence="4" type="primary">trmR</name>
    <name evidence="5" type="ORF">HMPREF1983_01343</name>
</gene>
<evidence type="ECO:0000256" key="4">
    <source>
        <dbReference type="HAMAP-Rule" id="MF_02217"/>
    </source>
</evidence>
<evidence type="ECO:0000313" key="6">
    <source>
        <dbReference type="Proteomes" id="UP000016637"/>
    </source>
</evidence>
<feature type="binding site" evidence="4">
    <location>
        <position position="163"/>
    </location>
    <ligand>
        <name>Mg(2+)</name>
        <dbReference type="ChEBI" id="CHEBI:18420"/>
    </ligand>
</feature>